<reference evidence="2" key="1">
    <citation type="submission" date="2023-06" db="EMBL/GenBank/DDBJ databases">
        <authorList>
            <person name="Kurt Z."/>
        </authorList>
    </citation>
    <scope>NUCLEOTIDE SEQUENCE</scope>
</reference>
<sequence length="178" mass="20504">MVSGLQSRLSSPSICQVCLEQPWQRAVVQILFFKLGVTLKIQFAELRFAVRVFCLGVWPGRNCPRIYPVRAPPLNQASFCVRAISDKRTKIPISPFRRERENAARYVNCWRQRRQQYFVGAQLWIHASGNRPPFTVRILSSGRRTANAKMQRGVAERMFPLRLLTTMLSAEHFGRVGK</sequence>
<dbReference type="AlphaFoldDB" id="A0AA86QMI4"/>
<gene>
    <name evidence="1" type="ORF">HINF_LOCUS35553</name>
    <name evidence="2" type="ORF">HINF_LOCUS48935</name>
    <name evidence="3" type="ORF">HINF_LOCUS59515</name>
    <name evidence="4" type="ORF">HINF_LOCUS72458</name>
</gene>
<name>A0AA86QMI4_9EUKA</name>
<keyword evidence="5" id="KW-1185">Reference proteome</keyword>
<evidence type="ECO:0000313" key="2">
    <source>
        <dbReference type="EMBL" id="CAI9961290.1"/>
    </source>
</evidence>
<evidence type="ECO:0000313" key="1">
    <source>
        <dbReference type="EMBL" id="CAI9947908.1"/>
    </source>
</evidence>
<accession>A0AA86QMI4</accession>
<dbReference type="Proteomes" id="UP001642409">
    <property type="component" value="Unassembled WGS sequence"/>
</dbReference>
<proteinExistence type="predicted"/>
<comment type="caution">
    <text evidence="2">The sequence shown here is derived from an EMBL/GenBank/DDBJ whole genome shotgun (WGS) entry which is preliminary data.</text>
</comment>
<dbReference type="EMBL" id="CAXDID020000575">
    <property type="protein sequence ID" value="CAL6103971.1"/>
    <property type="molecule type" value="Genomic_DNA"/>
</dbReference>
<dbReference type="EMBL" id="CATOUU010000783">
    <property type="protein sequence ID" value="CAI9947908.1"/>
    <property type="molecule type" value="Genomic_DNA"/>
</dbReference>
<dbReference type="EMBL" id="CATOUU010000939">
    <property type="protein sequence ID" value="CAI9961290.1"/>
    <property type="molecule type" value="Genomic_DNA"/>
</dbReference>
<evidence type="ECO:0000313" key="3">
    <source>
        <dbReference type="EMBL" id="CAL6079711.1"/>
    </source>
</evidence>
<protein>
    <submittedName>
        <fullName evidence="3">Hypothetical_protein</fullName>
    </submittedName>
</protein>
<evidence type="ECO:0000313" key="4">
    <source>
        <dbReference type="EMBL" id="CAL6103971.1"/>
    </source>
</evidence>
<evidence type="ECO:0000313" key="5">
    <source>
        <dbReference type="Proteomes" id="UP001642409"/>
    </source>
</evidence>
<organism evidence="2">
    <name type="scientific">Hexamita inflata</name>
    <dbReference type="NCBI Taxonomy" id="28002"/>
    <lineage>
        <taxon>Eukaryota</taxon>
        <taxon>Metamonada</taxon>
        <taxon>Diplomonadida</taxon>
        <taxon>Hexamitidae</taxon>
        <taxon>Hexamitinae</taxon>
        <taxon>Hexamita</taxon>
    </lineage>
</organism>
<reference evidence="3 5" key="2">
    <citation type="submission" date="2024-07" db="EMBL/GenBank/DDBJ databases">
        <authorList>
            <person name="Akdeniz Z."/>
        </authorList>
    </citation>
    <scope>NUCLEOTIDE SEQUENCE [LARGE SCALE GENOMIC DNA]</scope>
</reference>
<dbReference type="EMBL" id="CAXDID020000342">
    <property type="protein sequence ID" value="CAL6079711.1"/>
    <property type="molecule type" value="Genomic_DNA"/>
</dbReference>